<protein>
    <submittedName>
        <fullName evidence="1">Uncharacterized protein</fullName>
    </submittedName>
</protein>
<evidence type="ECO:0000313" key="1">
    <source>
        <dbReference type="EMBL" id="THX16828.1"/>
    </source>
</evidence>
<dbReference type="EMBL" id="QZAS01000003">
    <property type="protein sequence ID" value="THX16828.1"/>
    <property type="molecule type" value="Genomic_DNA"/>
</dbReference>
<accession>A0A4V4J2J4</accession>
<organism evidence="1">
    <name type="scientific">Aureobasidium pullulans</name>
    <name type="common">Black yeast</name>
    <name type="synonym">Pullularia pullulans</name>
    <dbReference type="NCBI Taxonomy" id="5580"/>
    <lineage>
        <taxon>Eukaryota</taxon>
        <taxon>Fungi</taxon>
        <taxon>Dikarya</taxon>
        <taxon>Ascomycota</taxon>
        <taxon>Pezizomycotina</taxon>
        <taxon>Dothideomycetes</taxon>
        <taxon>Dothideomycetidae</taxon>
        <taxon>Dothideales</taxon>
        <taxon>Saccotheciaceae</taxon>
        <taxon>Aureobasidium</taxon>
    </lineage>
</organism>
<gene>
    <name evidence="1" type="ORF">D6D13_01262</name>
</gene>
<dbReference type="AlphaFoldDB" id="A0A4V4J2J4"/>
<sequence length="133" mass="14284">MEGSMILLVEKNSPREIAQVIDAVMKMRSIAAVASTTPATVAGIGSVSVSTSAIIECKKRAKKSTATSKNAHAETSPRAAGSIALTCTFHSWMAFRSADYYSPIFNLSSRRAFPNPLLERGRTIIEGQVEHPC</sequence>
<proteinExistence type="predicted"/>
<comment type="caution">
    <text evidence="1">The sequence shown here is derived from an EMBL/GenBank/DDBJ whole genome shotgun (WGS) entry which is preliminary data.</text>
</comment>
<reference evidence="1" key="1">
    <citation type="submission" date="2018-10" db="EMBL/GenBank/DDBJ databases">
        <title>Fifty Aureobasidium pullulans genomes reveal a recombining polyextremotolerant generalist.</title>
        <authorList>
            <person name="Gostincar C."/>
            <person name="Turk M."/>
            <person name="Zajc J."/>
            <person name="Gunde-Cimerman N."/>
        </authorList>
    </citation>
    <scope>NUCLEOTIDE SEQUENCE [LARGE SCALE GENOMIC DNA]</scope>
    <source>
        <strain evidence="1">EXF-10085</strain>
    </source>
</reference>
<name>A0A4V4J2J4_AURPU</name>